<keyword evidence="3" id="KW-0813">Transport</keyword>
<protein>
    <submittedName>
        <fullName evidence="10">Possible tyrosine transporter P-protein (TC 2.A.45.2.1)</fullName>
    </submittedName>
</protein>
<feature type="transmembrane region" description="Helical" evidence="8">
    <location>
        <begin position="209"/>
        <end position="229"/>
    </location>
</feature>
<feature type="transmembrane region" description="Helical" evidence="8">
    <location>
        <begin position="91"/>
        <end position="116"/>
    </location>
</feature>
<feature type="transmembrane region" description="Helical" evidence="8">
    <location>
        <begin position="257"/>
        <end position="277"/>
    </location>
</feature>
<proteinExistence type="inferred from homology"/>
<dbReference type="InterPro" id="IPR000802">
    <property type="entry name" value="Arsenical_pump_ArsB"/>
</dbReference>
<feature type="transmembrane region" description="Helical" evidence="8">
    <location>
        <begin position="322"/>
        <end position="341"/>
    </location>
</feature>
<reference evidence="10 11" key="1">
    <citation type="submission" date="2016-10" db="EMBL/GenBank/DDBJ databases">
        <authorList>
            <person name="de Groot N.N."/>
        </authorList>
    </citation>
    <scope>NUCLEOTIDE SEQUENCE [LARGE SCALE GENOMIC DNA]</scope>
    <source>
        <strain evidence="10 11">CGMCC 1.9157</strain>
    </source>
</reference>
<keyword evidence="4" id="KW-1003">Cell membrane</keyword>
<evidence type="ECO:0000256" key="2">
    <source>
        <dbReference type="ARBA" id="ARBA00009843"/>
    </source>
</evidence>
<comment type="similarity">
    <text evidence="2">Belongs to the CitM (TC 2.A.11) transporter family.</text>
</comment>
<evidence type="ECO:0000256" key="1">
    <source>
        <dbReference type="ARBA" id="ARBA00004651"/>
    </source>
</evidence>
<evidence type="ECO:0000259" key="9">
    <source>
        <dbReference type="Pfam" id="PF03600"/>
    </source>
</evidence>
<dbReference type="CDD" id="cd01116">
    <property type="entry name" value="P_permease"/>
    <property type="match status" value="1"/>
</dbReference>
<dbReference type="PRINTS" id="PR00758">
    <property type="entry name" value="ARSENICPUMP"/>
</dbReference>
<evidence type="ECO:0000256" key="6">
    <source>
        <dbReference type="ARBA" id="ARBA00022989"/>
    </source>
</evidence>
<dbReference type="Proteomes" id="UP000199236">
    <property type="component" value="Unassembled WGS sequence"/>
</dbReference>
<comment type="subcellular location">
    <subcellularLocation>
        <location evidence="1">Cell membrane</location>
        <topology evidence="1">Multi-pass membrane protein</topology>
    </subcellularLocation>
</comment>
<evidence type="ECO:0000256" key="7">
    <source>
        <dbReference type="ARBA" id="ARBA00023136"/>
    </source>
</evidence>
<keyword evidence="5 8" id="KW-0812">Transmembrane</keyword>
<keyword evidence="6 8" id="KW-1133">Transmembrane helix</keyword>
<keyword evidence="7 8" id="KW-0472">Membrane</keyword>
<dbReference type="EMBL" id="FOVR01000010">
    <property type="protein sequence ID" value="SFO64710.1"/>
    <property type="molecule type" value="Genomic_DNA"/>
</dbReference>
<evidence type="ECO:0000256" key="3">
    <source>
        <dbReference type="ARBA" id="ARBA00022448"/>
    </source>
</evidence>
<dbReference type="InterPro" id="IPR051475">
    <property type="entry name" value="Diverse_Ion_Transporter"/>
</dbReference>
<evidence type="ECO:0000256" key="4">
    <source>
        <dbReference type="ARBA" id="ARBA00022475"/>
    </source>
</evidence>
<organism evidence="10 11">
    <name type="scientific">Cohaesibacter marisflavi</name>
    <dbReference type="NCBI Taxonomy" id="655353"/>
    <lineage>
        <taxon>Bacteria</taxon>
        <taxon>Pseudomonadati</taxon>
        <taxon>Pseudomonadota</taxon>
        <taxon>Alphaproteobacteria</taxon>
        <taxon>Hyphomicrobiales</taxon>
        <taxon>Cohaesibacteraceae</taxon>
    </lineage>
</organism>
<feature type="domain" description="Citrate transporter-like" evidence="9">
    <location>
        <begin position="50"/>
        <end position="410"/>
    </location>
</feature>
<evidence type="ECO:0000313" key="11">
    <source>
        <dbReference type="Proteomes" id="UP000199236"/>
    </source>
</evidence>
<feature type="transmembrane region" description="Helical" evidence="8">
    <location>
        <begin position="61"/>
        <end position="79"/>
    </location>
</feature>
<gene>
    <name evidence="10" type="ORF">SAMN04488056_11016</name>
</gene>
<feature type="transmembrane region" description="Helical" evidence="8">
    <location>
        <begin position="28"/>
        <end position="54"/>
    </location>
</feature>
<dbReference type="PANTHER" id="PTHR43568">
    <property type="entry name" value="P PROTEIN"/>
    <property type="match status" value="1"/>
</dbReference>
<evidence type="ECO:0000256" key="5">
    <source>
        <dbReference type="ARBA" id="ARBA00022692"/>
    </source>
</evidence>
<feature type="transmembrane region" description="Helical" evidence="8">
    <location>
        <begin position="361"/>
        <end position="381"/>
    </location>
</feature>
<feature type="transmembrane region" description="Helical" evidence="8">
    <location>
        <begin position="283"/>
        <end position="301"/>
    </location>
</feature>
<dbReference type="Pfam" id="PF03600">
    <property type="entry name" value="CitMHS"/>
    <property type="match status" value="1"/>
</dbReference>
<dbReference type="STRING" id="655353.SAMN04488056_11016"/>
<dbReference type="PANTHER" id="PTHR43568:SF1">
    <property type="entry name" value="P PROTEIN"/>
    <property type="match status" value="1"/>
</dbReference>
<dbReference type="InterPro" id="IPR004680">
    <property type="entry name" value="Cit_transptr-like_dom"/>
</dbReference>
<accession>A0A1I5IWK4</accession>
<evidence type="ECO:0000313" key="10">
    <source>
        <dbReference type="EMBL" id="SFO64710.1"/>
    </source>
</evidence>
<dbReference type="AlphaFoldDB" id="A0A1I5IWK4"/>
<feature type="transmembrane region" description="Helical" evidence="8">
    <location>
        <begin position="128"/>
        <end position="153"/>
    </location>
</feature>
<evidence type="ECO:0000256" key="8">
    <source>
        <dbReference type="SAM" id="Phobius"/>
    </source>
</evidence>
<feature type="transmembrane region" description="Helical" evidence="8">
    <location>
        <begin position="447"/>
        <end position="467"/>
    </location>
</feature>
<keyword evidence="11" id="KW-1185">Reference proteome</keyword>
<dbReference type="GO" id="GO:0015105">
    <property type="term" value="F:arsenite transmembrane transporter activity"/>
    <property type="evidence" value="ECO:0007669"/>
    <property type="project" value="InterPro"/>
</dbReference>
<dbReference type="GO" id="GO:0005886">
    <property type="term" value="C:plasma membrane"/>
    <property type="evidence" value="ECO:0007669"/>
    <property type="project" value="UniProtKB-SubCell"/>
</dbReference>
<name>A0A1I5IWK4_9HYPH</name>
<sequence>MGCVRYGLHTSIVSEKSLSLSMEHASGIATSAVFGWSPLVVATVILIAAYFFIISEKINRAIVSLLGAGLLVLLGVLNFELVIEGIDFNTIFLLTGMMVIVAITKDSGVFQFVAIYTAKAVKANPRKLLAALAIVTAVFSALLDNVTTVLLVVPVTLLLTDQLNLKAYPFLFSQIFASNIGGTATLIGDPPNILIGSAVGLGFMDFVEWVGPIALIILIFCLFFFDFIWGRKLTASEEDKEAMMKYNAFEAIEDKVLLVKSLFTLALVLAGFIWGHGQGWEPGTIALTGAAFLLLLHSFGGKPEEQSHHVHSAFQQVEWETIFFFLGLFVLVSGVEQTGLLKIMAEKLLGLTGTNIELAGMIILGASAVLSAIVDNIPFVATMIPLIKAMQADLGGPQAIEPLWWCLSLGACLGGNGTLIGASANVMVASFAERAGQRISFMDFMKLAFPLMLFTTFLSAIFAYFVYF</sequence>